<dbReference type="EMBL" id="BAABLX010000026">
    <property type="protein sequence ID" value="GAA4946767.1"/>
    <property type="molecule type" value="Genomic_DNA"/>
</dbReference>
<evidence type="ECO:0000313" key="3">
    <source>
        <dbReference type="Proteomes" id="UP001409585"/>
    </source>
</evidence>
<dbReference type="Proteomes" id="UP001409585">
    <property type="component" value="Unassembled WGS sequence"/>
</dbReference>
<proteinExistence type="predicted"/>
<feature type="compositionally biased region" description="Basic and acidic residues" evidence="1">
    <location>
        <begin position="45"/>
        <end position="68"/>
    </location>
</feature>
<evidence type="ECO:0000256" key="1">
    <source>
        <dbReference type="SAM" id="MobiDB-lite"/>
    </source>
</evidence>
<gene>
    <name evidence="2" type="ORF">GCM10025791_27720</name>
</gene>
<feature type="region of interest" description="Disordered" evidence="1">
    <location>
        <begin position="32"/>
        <end position="74"/>
    </location>
</feature>
<reference evidence="3" key="1">
    <citation type="journal article" date="2019" name="Int. J. Syst. Evol. Microbiol.">
        <title>The Global Catalogue of Microorganisms (GCM) 10K type strain sequencing project: providing services to taxonomists for standard genome sequencing and annotation.</title>
        <authorList>
            <consortium name="The Broad Institute Genomics Platform"/>
            <consortium name="The Broad Institute Genome Sequencing Center for Infectious Disease"/>
            <person name="Wu L."/>
            <person name="Ma J."/>
        </authorList>
    </citation>
    <scope>NUCLEOTIDE SEQUENCE [LARGE SCALE GENOMIC DNA]</scope>
    <source>
        <strain evidence="3">JCM 19134</strain>
    </source>
</reference>
<protein>
    <submittedName>
        <fullName evidence="2">Uncharacterized protein</fullName>
    </submittedName>
</protein>
<organism evidence="2 3">
    <name type="scientific">Halioxenophilus aromaticivorans</name>
    <dbReference type="NCBI Taxonomy" id="1306992"/>
    <lineage>
        <taxon>Bacteria</taxon>
        <taxon>Pseudomonadati</taxon>
        <taxon>Pseudomonadota</taxon>
        <taxon>Gammaproteobacteria</taxon>
        <taxon>Alteromonadales</taxon>
        <taxon>Alteromonadaceae</taxon>
        <taxon>Halioxenophilus</taxon>
    </lineage>
</organism>
<dbReference type="AlphaFoldDB" id="A0AAV3U5D0"/>
<accession>A0AAV3U5D0</accession>
<keyword evidence="3" id="KW-1185">Reference proteome</keyword>
<name>A0AAV3U5D0_9ALTE</name>
<sequence>MLVIAGGYCADKLSKQCAINMETEGTAAQLRAPIRATVQNMPRAGKKDRPKGLGKKELPDKDGNEVAEGKSPSY</sequence>
<evidence type="ECO:0000313" key="2">
    <source>
        <dbReference type="EMBL" id="GAA4946767.1"/>
    </source>
</evidence>
<comment type="caution">
    <text evidence="2">The sequence shown here is derived from an EMBL/GenBank/DDBJ whole genome shotgun (WGS) entry which is preliminary data.</text>
</comment>